<organism evidence="1 2">
    <name type="scientific">Flavobacterium chungbukense</name>
    <dbReference type="NCBI Taxonomy" id="877464"/>
    <lineage>
        <taxon>Bacteria</taxon>
        <taxon>Pseudomonadati</taxon>
        <taxon>Bacteroidota</taxon>
        <taxon>Flavobacteriia</taxon>
        <taxon>Flavobacteriales</taxon>
        <taxon>Flavobacteriaceae</taxon>
        <taxon>Flavobacterium</taxon>
    </lineage>
</organism>
<evidence type="ECO:0008006" key="3">
    <source>
        <dbReference type="Google" id="ProtNLM"/>
    </source>
</evidence>
<keyword evidence="2" id="KW-1185">Reference proteome</keyword>
<dbReference type="NCBIfam" id="TIGR04141">
    <property type="entry name" value="TIGR04141 family sporadically distributed protein"/>
    <property type="match status" value="1"/>
</dbReference>
<name>A0ABP7YVP7_9FLAO</name>
<dbReference type="RefSeq" id="WP_229355302.1">
    <property type="nucleotide sequence ID" value="NZ_BAABAO010000017.1"/>
</dbReference>
<gene>
    <name evidence="1" type="ORF">GCM10022250_44110</name>
</gene>
<evidence type="ECO:0000313" key="1">
    <source>
        <dbReference type="EMBL" id="GAA4142025.1"/>
    </source>
</evidence>
<evidence type="ECO:0000313" key="2">
    <source>
        <dbReference type="Proteomes" id="UP001501333"/>
    </source>
</evidence>
<protein>
    <recommendedName>
        <fullName evidence="3">Sporadically distributed protein, TIGR04141 family</fullName>
    </recommendedName>
</protein>
<accession>A0ABP7YVP7</accession>
<dbReference type="InterPro" id="IPR026487">
    <property type="entry name" value="CHP04141"/>
</dbReference>
<reference evidence="2" key="1">
    <citation type="journal article" date="2019" name="Int. J. Syst. Evol. Microbiol.">
        <title>The Global Catalogue of Microorganisms (GCM) 10K type strain sequencing project: providing services to taxonomists for standard genome sequencing and annotation.</title>
        <authorList>
            <consortium name="The Broad Institute Genomics Platform"/>
            <consortium name="The Broad Institute Genome Sequencing Center for Infectious Disease"/>
            <person name="Wu L."/>
            <person name="Ma J."/>
        </authorList>
    </citation>
    <scope>NUCLEOTIDE SEQUENCE [LARGE SCALE GENOMIC DNA]</scope>
    <source>
        <strain evidence="2">JCM 17386</strain>
    </source>
</reference>
<dbReference type="EMBL" id="BAABAO010000017">
    <property type="protein sequence ID" value="GAA4142025.1"/>
    <property type="molecule type" value="Genomic_DNA"/>
</dbReference>
<proteinExistence type="predicted"/>
<dbReference type="Pfam" id="PF19614">
    <property type="entry name" value="DUF6119"/>
    <property type="match status" value="1"/>
</dbReference>
<sequence length="526" mass="61025">MAKSRGFSIYLLKDTFNPENALKDDHNLQLLEEENTNLPNNSIMYLSDTPGSPPWWKNYWGIHKNLYQMQKGSLIFLPVDNSWIVLTFGITYHQLKDNSYHYDFGLKTTLNALDPEKIKSTDILQPENAKRQRVQSPTESSLNFFDIRHDENIIKKLTGAVKSEYIDLFRNVTGASSLRISSNLPAEEITNLCREIIQIYNKTDFIQSFPDIQNIVPVRDPDKIRELNQNLLLAFKNAPVELVLSIPEIMDHSTSFKIKFNGAGRTNFEYYDVYIADYRAYLEERNITQINDVNVFFNHHMAIIDENGNQIKQFSIYKCFLYDCEINGLTYHLTEGEWYLIDKEYITKLENALNPHFINSHTFLHPCDFQREDEYNESVKNANANVICLDKKNISVNGQTQIEPCDLITIHENKINLIHIKISTRSASLSHLFNQGVNSIELLRMEEESKEKLKALVNNNSFDNLIEKGEFSVTYGIITKKDVRGKSSKLPIFSRISLLRAVNTLRMLNIPCSIYFIYDNVDRKKK</sequence>
<dbReference type="Proteomes" id="UP001501333">
    <property type="component" value="Unassembled WGS sequence"/>
</dbReference>
<comment type="caution">
    <text evidence="1">The sequence shown here is derived from an EMBL/GenBank/DDBJ whole genome shotgun (WGS) entry which is preliminary data.</text>
</comment>